<reference evidence="1 2" key="1">
    <citation type="submission" date="2023-10" db="EMBL/GenBank/DDBJ databases">
        <title>Phytobacter spp. The emergence of a new genus of hospital-origin enterobacteria encoding carbapenemases in Argentina.</title>
        <authorList>
            <person name="Vay C."/>
            <person name="Almuzara M."/>
            <person name="Traglia G.M."/>
            <person name="Campos J."/>
        </authorList>
    </citation>
    <scope>NUCLEOTIDE SEQUENCE [LARGE SCALE GENOMIC DNA]</scope>
    <source>
        <strain evidence="1 2">CVMA36</strain>
    </source>
</reference>
<dbReference type="AlphaFoldDB" id="A0AB35RYG1"/>
<accession>A0AB35RYG1</accession>
<dbReference type="RefSeq" id="WP_107224598.1">
    <property type="nucleotide sequence ID" value="NZ_JAWJAC010000039.1"/>
</dbReference>
<organism evidence="1 2">
    <name type="scientific">Phytobacter ursingii</name>
    <dbReference type="NCBI Taxonomy" id="1972431"/>
    <lineage>
        <taxon>Bacteria</taxon>
        <taxon>Pseudomonadati</taxon>
        <taxon>Pseudomonadota</taxon>
        <taxon>Gammaproteobacteria</taxon>
        <taxon>Enterobacterales</taxon>
        <taxon>Enterobacteriaceae</taxon>
        <taxon>Phytobacter</taxon>
    </lineage>
</organism>
<comment type="caution">
    <text evidence="1">The sequence shown here is derived from an EMBL/GenBank/DDBJ whole genome shotgun (WGS) entry which is preliminary data.</text>
</comment>
<evidence type="ECO:0000313" key="2">
    <source>
        <dbReference type="Proteomes" id="UP001286589"/>
    </source>
</evidence>
<gene>
    <name evidence="1" type="ORF">R0H02_26230</name>
</gene>
<dbReference type="Proteomes" id="UP001286589">
    <property type="component" value="Unassembled WGS sequence"/>
</dbReference>
<keyword evidence="2" id="KW-1185">Reference proteome</keyword>
<proteinExistence type="predicted"/>
<evidence type="ECO:0000313" key="1">
    <source>
        <dbReference type="EMBL" id="MDV2865931.1"/>
    </source>
</evidence>
<dbReference type="EMBL" id="JAWJAC010000039">
    <property type="protein sequence ID" value="MDV2865931.1"/>
    <property type="molecule type" value="Genomic_DNA"/>
</dbReference>
<name>A0AB35RYG1_9ENTR</name>
<protein>
    <submittedName>
        <fullName evidence="1">Uncharacterized protein</fullName>
    </submittedName>
</protein>
<sequence>MDDGFYWISFRGIVQIAFLSNEPVEDIDRGVAATGVWFLTGEKGEVCGMDDVKVLSAKLAGPDETFPGV</sequence>